<organism evidence="1">
    <name type="scientific">Leptospirillum ferriphilum</name>
    <dbReference type="NCBI Taxonomy" id="178606"/>
    <lineage>
        <taxon>Bacteria</taxon>
        <taxon>Pseudomonadati</taxon>
        <taxon>Nitrospirota</taxon>
        <taxon>Nitrospiria</taxon>
        <taxon>Nitrospirales</taxon>
        <taxon>Nitrospiraceae</taxon>
        <taxon>Leptospirillum</taxon>
    </lineage>
</organism>
<accession>A0A7C3LSH5</accession>
<sequence length="59" mass="6702">MIWGCSILTAPKDLTAKANPSLLAQCPSGRLVNVRTQLSDRDYFWIVQVYKLRTTAVYQ</sequence>
<proteinExistence type="predicted"/>
<dbReference type="AlphaFoldDB" id="A0A7C3LSH5"/>
<gene>
    <name evidence="1" type="ORF">ENX03_02025</name>
</gene>
<comment type="caution">
    <text evidence="1">The sequence shown here is derived from an EMBL/GenBank/DDBJ whole genome shotgun (WGS) entry which is preliminary data.</text>
</comment>
<protein>
    <submittedName>
        <fullName evidence="1">Uncharacterized protein</fullName>
    </submittedName>
</protein>
<reference evidence="1" key="1">
    <citation type="journal article" date="2020" name="mSystems">
        <title>Genome- and Community-Level Interaction Insights into Carbon Utilization and Element Cycling Functions of Hydrothermarchaeota in Hydrothermal Sediment.</title>
        <authorList>
            <person name="Zhou Z."/>
            <person name="Liu Y."/>
            <person name="Xu W."/>
            <person name="Pan J."/>
            <person name="Luo Z.H."/>
            <person name="Li M."/>
        </authorList>
    </citation>
    <scope>NUCLEOTIDE SEQUENCE [LARGE SCALE GENOMIC DNA]</scope>
    <source>
        <strain evidence="1">SpSt-902</strain>
    </source>
</reference>
<evidence type="ECO:0000313" key="1">
    <source>
        <dbReference type="EMBL" id="HFT92719.1"/>
    </source>
</evidence>
<name>A0A7C3LSH5_9BACT</name>
<dbReference type="EMBL" id="DTMM01000038">
    <property type="protein sequence ID" value="HFT92719.1"/>
    <property type="molecule type" value="Genomic_DNA"/>
</dbReference>